<dbReference type="RefSeq" id="WP_256537926.1">
    <property type="nucleotide sequence ID" value="NZ_JANHOH010000001.1"/>
</dbReference>
<keyword evidence="2" id="KW-1185">Reference proteome</keyword>
<comment type="caution">
    <text evidence="1">The sequence shown here is derived from an EMBL/GenBank/DDBJ whole genome shotgun (WGS) entry which is preliminary data.</text>
</comment>
<protein>
    <submittedName>
        <fullName evidence="1">Uncharacterized protein</fullName>
    </submittedName>
</protein>
<name>A0ABT1SZM5_9SPHI</name>
<proteinExistence type="predicted"/>
<evidence type="ECO:0000313" key="1">
    <source>
        <dbReference type="EMBL" id="MCQ6957732.1"/>
    </source>
</evidence>
<dbReference type="EMBL" id="JANHOH010000001">
    <property type="protein sequence ID" value="MCQ6957732.1"/>
    <property type="molecule type" value="Genomic_DNA"/>
</dbReference>
<sequence length="90" mass="10688">MNQEFNIQVDDFNKIKESYLLIANQLTGENQKLLEIENQLSSFQNSISKMMQQVDDIHRLLFTPTKKLKKEEIGLKIREELLTRKPRPTR</sequence>
<gene>
    <name evidence="1" type="ORF">NPE20_07180</name>
</gene>
<organism evidence="1 2">
    <name type="scientific">Mucilaginibacter aquariorum</name>
    <dbReference type="NCBI Taxonomy" id="2967225"/>
    <lineage>
        <taxon>Bacteria</taxon>
        <taxon>Pseudomonadati</taxon>
        <taxon>Bacteroidota</taxon>
        <taxon>Sphingobacteriia</taxon>
        <taxon>Sphingobacteriales</taxon>
        <taxon>Sphingobacteriaceae</taxon>
        <taxon>Mucilaginibacter</taxon>
    </lineage>
</organism>
<evidence type="ECO:0000313" key="2">
    <source>
        <dbReference type="Proteomes" id="UP001204376"/>
    </source>
</evidence>
<accession>A0ABT1SZM5</accession>
<dbReference type="Proteomes" id="UP001204376">
    <property type="component" value="Unassembled WGS sequence"/>
</dbReference>
<reference evidence="1 2" key="1">
    <citation type="submission" date="2022-07" db="EMBL/GenBank/DDBJ databases">
        <title>Mucilaginibacter sp. JC4.</title>
        <authorList>
            <person name="Le V."/>
            <person name="Ko S.-R."/>
            <person name="Ahn C.-Y."/>
            <person name="Oh H.-M."/>
        </authorList>
    </citation>
    <scope>NUCLEOTIDE SEQUENCE [LARGE SCALE GENOMIC DNA]</scope>
    <source>
        <strain evidence="1 2">JC4</strain>
    </source>
</reference>